<dbReference type="Pfam" id="PF22725">
    <property type="entry name" value="GFO_IDH_MocA_C3"/>
    <property type="match status" value="1"/>
</dbReference>
<dbReference type="InterPro" id="IPR051317">
    <property type="entry name" value="Gfo/Idh/MocA_oxidoreduct"/>
</dbReference>
<evidence type="ECO:0000313" key="4">
    <source>
        <dbReference type="EMBL" id="VFJ70145.1"/>
    </source>
</evidence>
<evidence type="ECO:0000259" key="2">
    <source>
        <dbReference type="Pfam" id="PF22725"/>
    </source>
</evidence>
<accession>A0A450T4Q2</accession>
<dbReference type="InterPro" id="IPR036291">
    <property type="entry name" value="NAD(P)-bd_dom_sf"/>
</dbReference>
<feature type="domain" description="GFO/IDH/MocA-like oxidoreductase" evidence="2">
    <location>
        <begin position="142"/>
        <end position="271"/>
    </location>
</feature>
<dbReference type="EMBL" id="CAADFA010000544">
    <property type="protein sequence ID" value="VFJ70145.1"/>
    <property type="molecule type" value="Genomic_DNA"/>
</dbReference>
<feature type="domain" description="Gfo/Idh/MocA-like oxidoreductase N-terminal" evidence="1">
    <location>
        <begin position="9"/>
        <end position="132"/>
    </location>
</feature>
<dbReference type="SUPFAM" id="SSF55347">
    <property type="entry name" value="Glyceraldehyde-3-phosphate dehydrogenase-like, C-terminal domain"/>
    <property type="match status" value="1"/>
</dbReference>
<proteinExistence type="predicted"/>
<protein>
    <submittedName>
        <fullName evidence="3">Predicted dehydrogenase</fullName>
    </submittedName>
</protein>
<evidence type="ECO:0000313" key="5">
    <source>
        <dbReference type="EMBL" id="VFK14475.1"/>
    </source>
</evidence>
<dbReference type="InterPro" id="IPR055170">
    <property type="entry name" value="GFO_IDH_MocA-like_dom"/>
</dbReference>
<dbReference type="PANTHER" id="PTHR43708">
    <property type="entry name" value="CONSERVED EXPRESSED OXIDOREDUCTASE (EUROFUNG)"/>
    <property type="match status" value="1"/>
</dbReference>
<sequence>MMHDALDLGFIGGGLNSAVGDAHFIASQMDGRFRVEAGCFSRHTDINRQTAEKWHIPPRRCYPDMGRLLEDEKGRLDAIVVLTPTPAHVAPVVAALELGYAVICEKALAASVAEAKKITTVQREHRGFLAVTYNYTGYPMLRELRHWIGQRRLGRLEQIHIEMPQEGFARLDRDGHPIIPQQWRLADGDIPTLSLDLGVHLHHIIEFLSGEKPVELVAVQSSLGRFRQVIDNTVCIARYSNDLECNLWFGKAALGYRNGLKVRVFGERGAAEWSQVAPETFTYCDDKGRRSLIDRADVDARIACLPRYNRFKIGHPAGFIEAFANLYWDIAEAITAAREDRVHASEYVYGANDALEGLMMLTAMVRSSEKRGWVAIERESLR</sequence>
<gene>
    <name evidence="3" type="ORF">BECKFM1743A_GA0114220_102885</name>
    <name evidence="5" type="ORF">BECKFM1743B_GA0114221_103235</name>
    <name evidence="4" type="ORF">BECKFM1743C_GA0114222_105442</name>
</gene>
<dbReference type="EMBL" id="CAADEZ010000288">
    <property type="protein sequence ID" value="VFJ61603.1"/>
    <property type="molecule type" value="Genomic_DNA"/>
</dbReference>
<organism evidence="3">
    <name type="scientific">Candidatus Kentrum sp. FM</name>
    <dbReference type="NCBI Taxonomy" id="2126340"/>
    <lineage>
        <taxon>Bacteria</taxon>
        <taxon>Pseudomonadati</taxon>
        <taxon>Pseudomonadota</taxon>
        <taxon>Gammaproteobacteria</taxon>
        <taxon>Candidatus Kentrum</taxon>
    </lineage>
</organism>
<dbReference type="Pfam" id="PF01408">
    <property type="entry name" value="GFO_IDH_MocA"/>
    <property type="match status" value="1"/>
</dbReference>
<dbReference type="InterPro" id="IPR000683">
    <property type="entry name" value="Gfo/Idh/MocA-like_OxRdtase_N"/>
</dbReference>
<dbReference type="Gene3D" id="3.30.360.10">
    <property type="entry name" value="Dihydrodipicolinate Reductase, domain 2"/>
    <property type="match status" value="1"/>
</dbReference>
<evidence type="ECO:0000259" key="1">
    <source>
        <dbReference type="Pfam" id="PF01408"/>
    </source>
</evidence>
<dbReference type="PANTHER" id="PTHR43708:SF3">
    <property type="entry name" value="OXIDOREDUCTASE"/>
    <property type="match status" value="1"/>
</dbReference>
<dbReference type="EMBL" id="CAADFL010000323">
    <property type="protein sequence ID" value="VFK14475.1"/>
    <property type="molecule type" value="Genomic_DNA"/>
</dbReference>
<evidence type="ECO:0000313" key="3">
    <source>
        <dbReference type="EMBL" id="VFJ61603.1"/>
    </source>
</evidence>
<name>A0A450T4Q2_9GAMM</name>
<reference evidence="3" key="1">
    <citation type="submission" date="2019-02" db="EMBL/GenBank/DDBJ databases">
        <authorList>
            <person name="Gruber-Vodicka R. H."/>
            <person name="Seah K. B. B."/>
        </authorList>
    </citation>
    <scope>NUCLEOTIDE SEQUENCE</scope>
    <source>
        <strain evidence="3">BECK_BZ163</strain>
        <strain evidence="5">BECK_BZ164</strain>
        <strain evidence="4">BECK_BZ165</strain>
    </source>
</reference>
<dbReference type="GO" id="GO:0000166">
    <property type="term" value="F:nucleotide binding"/>
    <property type="evidence" value="ECO:0007669"/>
    <property type="project" value="InterPro"/>
</dbReference>
<dbReference type="SUPFAM" id="SSF51735">
    <property type="entry name" value="NAD(P)-binding Rossmann-fold domains"/>
    <property type="match status" value="1"/>
</dbReference>
<dbReference type="Gene3D" id="3.40.50.720">
    <property type="entry name" value="NAD(P)-binding Rossmann-like Domain"/>
    <property type="match status" value="1"/>
</dbReference>
<dbReference type="AlphaFoldDB" id="A0A450T4Q2"/>